<reference evidence="12" key="1">
    <citation type="submission" date="2015-10" db="EMBL/GenBank/DDBJ databases">
        <title>Description of Candidatus Tenderia electrophaga gen. nov, sp. nov., an Uncultivated Electroautotroph from a Biocathode Enrichment.</title>
        <authorList>
            <person name="Eddie B.J."/>
            <person name="Malanoski A.P."/>
            <person name="Wang Z."/>
            <person name="Hall R.J."/>
            <person name="Oh S.D."/>
            <person name="Heiner C."/>
            <person name="Lin B."/>
            <person name="Strycharz-Glaven S.M."/>
        </authorList>
    </citation>
    <scope>NUCLEOTIDE SEQUENCE [LARGE SCALE GENOMIC DNA]</scope>
    <source>
        <strain evidence="12">NRL1</strain>
    </source>
</reference>
<dbReference type="InterPro" id="IPR000326">
    <property type="entry name" value="PAP2/HPO"/>
</dbReference>
<dbReference type="Proteomes" id="UP000055136">
    <property type="component" value="Chromosome"/>
</dbReference>
<protein>
    <recommendedName>
        <fullName evidence="2">undecaprenyl-diphosphate phosphatase</fullName>
        <ecNumber evidence="2">3.6.1.27</ecNumber>
    </recommendedName>
    <alternativeName>
        <fullName evidence="8">Undecaprenyl pyrophosphate phosphatase</fullName>
    </alternativeName>
</protein>
<evidence type="ECO:0000313" key="12">
    <source>
        <dbReference type="EMBL" id="ALP53048.1"/>
    </source>
</evidence>
<keyword evidence="3" id="KW-1003">Cell membrane</keyword>
<organism evidence="12 13">
    <name type="scientific">Candidatus Tenderia electrophaga</name>
    <dbReference type="NCBI Taxonomy" id="1748243"/>
    <lineage>
        <taxon>Bacteria</taxon>
        <taxon>Pseudomonadati</taxon>
        <taxon>Pseudomonadota</taxon>
        <taxon>Gammaproteobacteria</taxon>
        <taxon>Candidatus Tenderiales</taxon>
        <taxon>Candidatus Tenderiaceae</taxon>
        <taxon>Candidatus Tenderia</taxon>
    </lineage>
</organism>
<dbReference type="SMART" id="SM00014">
    <property type="entry name" value="acidPPc"/>
    <property type="match status" value="1"/>
</dbReference>
<evidence type="ECO:0000256" key="3">
    <source>
        <dbReference type="ARBA" id="ARBA00022475"/>
    </source>
</evidence>
<evidence type="ECO:0000256" key="5">
    <source>
        <dbReference type="ARBA" id="ARBA00022801"/>
    </source>
</evidence>
<dbReference type="EMBL" id="CP013099">
    <property type="protein sequence ID" value="ALP53048.1"/>
    <property type="molecule type" value="Genomic_DNA"/>
</dbReference>
<feature type="transmembrane region" description="Helical" evidence="10">
    <location>
        <begin position="60"/>
        <end position="79"/>
    </location>
</feature>
<evidence type="ECO:0000256" key="1">
    <source>
        <dbReference type="ARBA" id="ARBA00004651"/>
    </source>
</evidence>
<dbReference type="STRING" id="1748243.Tel_07705"/>
<comment type="catalytic activity">
    <reaction evidence="9">
        <text>di-trans,octa-cis-undecaprenyl diphosphate + H2O = di-trans,octa-cis-undecaprenyl phosphate + phosphate + H(+)</text>
        <dbReference type="Rhea" id="RHEA:28094"/>
        <dbReference type="ChEBI" id="CHEBI:15377"/>
        <dbReference type="ChEBI" id="CHEBI:15378"/>
        <dbReference type="ChEBI" id="CHEBI:43474"/>
        <dbReference type="ChEBI" id="CHEBI:58405"/>
        <dbReference type="ChEBI" id="CHEBI:60392"/>
        <dbReference type="EC" id="3.6.1.27"/>
    </reaction>
</comment>
<evidence type="ECO:0000256" key="7">
    <source>
        <dbReference type="ARBA" id="ARBA00023136"/>
    </source>
</evidence>
<evidence type="ECO:0000256" key="4">
    <source>
        <dbReference type="ARBA" id="ARBA00022692"/>
    </source>
</evidence>
<evidence type="ECO:0000313" key="13">
    <source>
        <dbReference type="Proteomes" id="UP000055136"/>
    </source>
</evidence>
<feature type="transmembrane region" description="Helical" evidence="10">
    <location>
        <begin position="115"/>
        <end position="136"/>
    </location>
</feature>
<feature type="domain" description="Phosphatidic acid phosphatase type 2/haloperoxidase" evidence="11">
    <location>
        <begin position="62"/>
        <end position="171"/>
    </location>
</feature>
<name>A0A0S2TD28_9GAMM</name>
<feature type="transmembrane region" description="Helical" evidence="10">
    <location>
        <begin position="31"/>
        <end position="54"/>
    </location>
</feature>
<sequence>MPTIVNTVTKCDLIAFRWCMSRKRHAEIARLARWISKTGDGYLYALIGVLLLWLDAESGPPFALALLLAFAVELPTYLVSKNTVRRHRPADAIVGFSSFLQPSDKFSFPSGHTAAAFLFANVVAFYYPAYALPAYSAACLIGVSRVLLGVHFPSDIVAGMALGLVSAELALWMLG</sequence>
<dbReference type="KEGG" id="tee:Tel_07705"/>
<evidence type="ECO:0000256" key="8">
    <source>
        <dbReference type="ARBA" id="ARBA00032707"/>
    </source>
</evidence>
<dbReference type="AlphaFoldDB" id="A0A0S2TD28"/>
<keyword evidence="5" id="KW-0378">Hydrolase</keyword>
<evidence type="ECO:0000259" key="11">
    <source>
        <dbReference type="SMART" id="SM00014"/>
    </source>
</evidence>
<dbReference type="PANTHER" id="PTHR14969">
    <property type="entry name" value="SPHINGOSINE-1-PHOSPHATE PHOSPHOHYDROLASE"/>
    <property type="match status" value="1"/>
</dbReference>
<proteinExistence type="predicted"/>
<gene>
    <name evidence="12" type="ORF">Tel_07705</name>
</gene>
<evidence type="ECO:0000256" key="6">
    <source>
        <dbReference type="ARBA" id="ARBA00022989"/>
    </source>
</evidence>
<dbReference type="Gene3D" id="1.20.144.10">
    <property type="entry name" value="Phosphatidic acid phosphatase type 2/haloperoxidase"/>
    <property type="match status" value="1"/>
</dbReference>
<dbReference type="InterPro" id="IPR036938">
    <property type="entry name" value="PAP2/HPO_sf"/>
</dbReference>
<accession>A0A0S2TD28</accession>
<dbReference type="EC" id="3.6.1.27" evidence="2"/>
<keyword evidence="4 10" id="KW-0812">Transmembrane</keyword>
<dbReference type="GO" id="GO:0005886">
    <property type="term" value="C:plasma membrane"/>
    <property type="evidence" value="ECO:0007669"/>
    <property type="project" value="UniProtKB-SubCell"/>
</dbReference>
<evidence type="ECO:0000256" key="10">
    <source>
        <dbReference type="SAM" id="Phobius"/>
    </source>
</evidence>
<keyword evidence="13" id="KW-1185">Reference proteome</keyword>
<keyword evidence="7 10" id="KW-0472">Membrane</keyword>
<dbReference type="SUPFAM" id="SSF48317">
    <property type="entry name" value="Acid phosphatase/Vanadium-dependent haloperoxidase"/>
    <property type="match status" value="1"/>
</dbReference>
<feature type="transmembrane region" description="Helical" evidence="10">
    <location>
        <begin position="156"/>
        <end position="174"/>
    </location>
</feature>
<dbReference type="GO" id="GO:0050380">
    <property type="term" value="F:undecaprenyl-diphosphatase activity"/>
    <property type="evidence" value="ECO:0007669"/>
    <property type="project" value="UniProtKB-EC"/>
</dbReference>
<keyword evidence="6 10" id="KW-1133">Transmembrane helix</keyword>
<comment type="subcellular location">
    <subcellularLocation>
        <location evidence="1">Cell membrane</location>
        <topology evidence="1">Multi-pass membrane protein</topology>
    </subcellularLocation>
</comment>
<evidence type="ECO:0000256" key="9">
    <source>
        <dbReference type="ARBA" id="ARBA00047594"/>
    </source>
</evidence>
<dbReference type="Pfam" id="PF01569">
    <property type="entry name" value="PAP2"/>
    <property type="match status" value="1"/>
</dbReference>
<dbReference type="PANTHER" id="PTHR14969:SF62">
    <property type="entry name" value="DECAPRENYLPHOSPHORYL-5-PHOSPHORIBOSE PHOSPHATASE RV3807C-RELATED"/>
    <property type="match status" value="1"/>
</dbReference>
<evidence type="ECO:0000256" key="2">
    <source>
        <dbReference type="ARBA" id="ARBA00012374"/>
    </source>
</evidence>